<name>A0A2G9UHV8_TELCI</name>
<protein>
    <submittedName>
        <fullName evidence="2">Uncharacterized protein</fullName>
    </submittedName>
</protein>
<feature type="region of interest" description="Disordered" evidence="1">
    <location>
        <begin position="37"/>
        <end position="185"/>
    </location>
</feature>
<keyword evidence="3" id="KW-1185">Reference proteome</keyword>
<sequence length="185" mass="19296">MADTAFSVSAAKAFFEAAKKPEVRAAAVAAAKNPFVRSVAKSAATNPETRNQLIAALERQYGAKSPDVKPSPPAKPKHDDVAPAPPPPPPHRATSSHSTTSTSYSSSSYTPHKPAPPTTSDYSKPLPSTPSTSSYRAPAPSNGAVYPSLVNELQELQLNSPGGRKPAPLKSPPPIPASNRVSVLR</sequence>
<dbReference type="Proteomes" id="UP000230423">
    <property type="component" value="Unassembled WGS sequence"/>
</dbReference>
<reference evidence="2 3" key="1">
    <citation type="submission" date="2015-09" db="EMBL/GenBank/DDBJ databases">
        <title>Draft genome of the parasitic nematode Teladorsagia circumcincta isolate WARC Sus (inbred).</title>
        <authorList>
            <person name="Mitreva M."/>
        </authorList>
    </citation>
    <scope>NUCLEOTIDE SEQUENCE [LARGE SCALE GENOMIC DNA]</scope>
    <source>
        <strain evidence="2 3">S</strain>
    </source>
</reference>
<feature type="compositionally biased region" description="Low complexity" evidence="1">
    <location>
        <begin position="92"/>
        <end position="112"/>
    </location>
</feature>
<dbReference type="AlphaFoldDB" id="A0A2G9UHV8"/>
<dbReference type="EMBL" id="KZ346499">
    <property type="protein sequence ID" value="PIO69824.1"/>
    <property type="molecule type" value="Genomic_DNA"/>
</dbReference>
<gene>
    <name evidence="2" type="ORF">TELCIR_08339</name>
</gene>
<evidence type="ECO:0000256" key="1">
    <source>
        <dbReference type="SAM" id="MobiDB-lite"/>
    </source>
</evidence>
<evidence type="ECO:0000313" key="2">
    <source>
        <dbReference type="EMBL" id="PIO69824.1"/>
    </source>
</evidence>
<proteinExistence type="predicted"/>
<evidence type="ECO:0000313" key="3">
    <source>
        <dbReference type="Proteomes" id="UP000230423"/>
    </source>
</evidence>
<dbReference type="OrthoDB" id="5873566at2759"/>
<feature type="compositionally biased region" description="Polar residues" evidence="1">
    <location>
        <begin position="43"/>
        <end position="52"/>
    </location>
</feature>
<accession>A0A2G9UHV8</accession>
<organism evidence="2 3">
    <name type="scientific">Teladorsagia circumcincta</name>
    <name type="common">Brown stomach worm</name>
    <name type="synonym">Ostertagia circumcincta</name>
    <dbReference type="NCBI Taxonomy" id="45464"/>
    <lineage>
        <taxon>Eukaryota</taxon>
        <taxon>Metazoa</taxon>
        <taxon>Ecdysozoa</taxon>
        <taxon>Nematoda</taxon>
        <taxon>Chromadorea</taxon>
        <taxon>Rhabditida</taxon>
        <taxon>Rhabditina</taxon>
        <taxon>Rhabditomorpha</taxon>
        <taxon>Strongyloidea</taxon>
        <taxon>Trichostrongylidae</taxon>
        <taxon>Teladorsagia</taxon>
    </lineage>
</organism>